<dbReference type="EMBL" id="FOEF01000022">
    <property type="protein sequence ID" value="SEP52876.1"/>
    <property type="molecule type" value="Genomic_DNA"/>
</dbReference>
<dbReference type="PANTHER" id="PTHR30349:SF91">
    <property type="entry name" value="INTA PROTEIN"/>
    <property type="match status" value="1"/>
</dbReference>
<evidence type="ECO:0000313" key="4">
    <source>
        <dbReference type="Proteomes" id="UP000198582"/>
    </source>
</evidence>
<dbReference type="GO" id="GO:0015074">
    <property type="term" value="P:DNA integration"/>
    <property type="evidence" value="ECO:0007669"/>
    <property type="project" value="InterPro"/>
</dbReference>
<keyword evidence="4" id="KW-1185">Reference proteome</keyword>
<organism evidence="3 4">
    <name type="scientific">Amycolatopsis saalfeldensis</name>
    <dbReference type="NCBI Taxonomy" id="394193"/>
    <lineage>
        <taxon>Bacteria</taxon>
        <taxon>Bacillati</taxon>
        <taxon>Actinomycetota</taxon>
        <taxon>Actinomycetes</taxon>
        <taxon>Pseudonocardiales</taxon>
        <taxon>Pseudonocardiaceae</taxon>
        <taxon>Amycolatopsis</taxon>
    </lineage>
</organism>
<dbReference type="Gene3D" id="1.10.443.10">
    <property type="entry name" value="Intergrase catalytic core"/>
    <property type="match status" value="1"/>
</dbReference>
<dbReference type="GO" id="GO:0006310">
    <property type="term" value="P:DNA recombination"/>
    <property type="evidence" value="ECO:0007669"/>
    <property type="project" value="UniProtKB-KW"/>
</dbReference>
<dbReference type="InterPro" id="IPR013762">
    <property type="entry name" value="Integrase-like_cat_sf"/>
</dbReference>
<dbReference type="InterPro" id="IPR011010">
    <property type="entry name" value="DNA_brk_join_enz"/>
</dbReference>
<dbReference type="AntiFam" id="ANF00012">
    <property type="entry name" value="tRNA translation"/>
</dbReference>
<accession>A0A1H8YL43</accession>
<name>A0A1H8YL43_9PSEU</name>
<reference evidence="3 4" key="1">
    <citation type="submission" date="2016-10" db="EMBL/GenBank/DDBJ databases">
        <authorList>
            <person name="de Groot N.N."/>
        </authorList>
    </citation>
    <scope>NUCLEOTIDE SEQUENCE [LARGE SCALE GENOMIC DNA]</scope>
    <source>
        <strain evidence="3 4">DSM 44993</strain>
    </source>
</reference>
<dbReference type="PANTHER" id="PTHR30349">
    <property type="entry name" value="PHAGE INTEGRASE-RELATED"/>
    <property type="match status" value="1"/>
</dbReference>
<gene>
    <name evidence="3" type="ORF">SAMN04489732_122163</name>
</gene>
<dbReference type="PROSITE" id="PS51898">
    <property type="entry name" value="TYR_RECOMBINASE"/>
    <property type="match status" value="1"/>
</dbReference>
<dbReference type="AlphaFoldDB" id="A0A1H8YL43"/>
<dbReference type="InterPro" id="IPR002104">
    <property type="entry name" value="Integrase_catalytic"/>
</dbReference>
<evidence type="ECO:0000313" key="3">
    <source>
        <dbReference type="EMBL" id="SEP52876.1"/>
    </source>
</evidence>
<feature type="domain" description="Tyr recombinase" evidence="2">
    <location>
        <begin position="1"/>
        <end position="166"/>
    </location>
</feature>
<feature type="non-terminal residue" evidence="3">
    <location>
        <position position="1"/>
    </location>
</feature>
<dbReference type="SUPFAM" id="SSF56349">
    <property type="entry name" value="DNA breaking-rejoining enzymes"/>
    <property type="match status" value="1"/>
</dbReference>
<dbReference type="GO" id="GO:0003677">
    <property type="term" value="F:DNA binding"/>
    <property type="evidence" value="ECO:0007669"/>
    <property type="project" value="InterPro"/>
</dbReference>
<dbReference type="Proteomes" id="UP000198582">
    <property type="component" value="Unassembled WGS sequence"/>
</dbReference>
<sequence length="239" mass="25390">VGLRRGEACGQRRSDTYLDAATLEVANQIVQYGWETGQASPKTTSSEGLVALDRDTVLVLRQHLADQDTARGRLGSDWVESGLLFTQPDGSPLHPADVTARFQELARLAGLPPIRLHDLRHGAATLALAAGADMKTVQNMLRHSSITVTADTYTTVLPEVALAAAEATAKIIPRTATRRLGLVSGTLPTTVDSQKAEDLLPENTKPQVTILSDLGGEGAPSGTRTPNPLVKSQLLCQLS</sequence>
<dbReference type="InterPro" id="IPR050090">
    <property type="entry name" value="Tyrosine_recombinase_XerCD"/>
</dbReference>
<protein>
    <submittedName>
        <fullName evidence="3">Phage integrase family protein</fullName>
    </submittedName>
</protein>
<dbReference type="Pfam" id="PF00589">
    <property type="entry name" value="Phage_integrase"/>
    <property type="match status" value="1"/>
</dbReference>
<keyword evidence="1" id="KW-0233">DNA recombination</keyword>
<evidence type="ECO:0000259" key="2">
    <source>
        <dbReference type="PROSITE" id="PS51898"/>
    </source>
</evidence>
<evidence type="ECO:0000256" key="1">
    <source>
        <dbReference type="ARBA" id="ARBA00023172"/>
    </source>
</evidence>
<proteinExistence type="predicted"/>
<dbReference type="STRING" id="394193.SAMN04489732_122163"/>